<evidence type="ECO:0000313" key="2">
    <source>
        <dbReference type="Proteomes" id="UP000663869"/>
    </source>
</evidence>
<dbReference type="AlphaFoldDB" id="A0A819A9T1"/>
<accession>A0A819A9T1</accession>
<dbReference type="EMBL" id="CAJNYU010004590">
    <property type="protein sequence ID" value="CAF3774444.1"/>
    <property type="molecule type" value="Genomic_DNA"/>
</dbReference>
<sequence length="258" mass="29648">MAKSDSAAVVQRKLRAEFGINTPGLTCIKDTFERFCETGTVEDQERDALKDKPQSSVLFVATDCSITPTTTHRIMTEYLALKPYKAQFVQQLYEEDLQDRVEMCKTLIPMLEDSHMQENLFFSDEATFYVGGLDSKPNIRYWFETSPHVTIETVMNSPKLNVWCAMSKNKLLGYISLKMILKLHKLRSAIFQQDGASPHFSIDARRYLDDHFPGRWIVRGGSIRWALRSPDLTPLDFFLLGHIKNNIYNTPIKDIAEL</sequence>
<dbReference type="GO" id="GO:0003676">
    <property type="term" value="F:nucleic acid binding"/>
    <property type="evidence" value="ECO:0007669"/>
    <property type="project" value="InterPro"/>
</dbReference>
<dbReference type="Gene3D" id="3.30.420.10">
    <property type="entry name" value="Ribonuclease H-like superfamily/Ribonuclease H"/>
    <property type="match status" value="1"/>
</dbReference>
<protein>
    <recommendedName>
        <fullName evidence="3">Transposase</fullName>
    </recommendedName>
</protein>
<gene>
    <name evidence="1" type="ORF">FME351_LOCUS32141</name>
</gene>
<proteinExistence type="predicted"/>
<evidence type="ECO:0008006" key="3">
    <source>
        <dbReference type="Google" id="ProtNLM"/>
    </source>
</evidence>
<organism evidence="1 2">
    <name type="scientific">Rotaria socialis</name>
    <dbReference type="NCBI Taxonomy" id="392032"/>
    <lineage>
        <taxon>Eukaryota</taxon>
        <taxon>Metazoa</taxon>
        <taxon>Spiralia</taxon>
        <taxon>Gnathifera</taxon>
        <taxon>Rotifera</taxon>
        <taxon>Eurotatoria</taxon>
        <taxon>Bdelloidea</taxon>
        <taxon>Philodinida</taxon>
        <taxon>Philodinidae</taxon>
        <taxon>Rotaria</taxon>
    </lineage>
</organism>
<reference evidence="1" key="1">
    <citation type="submission" date="2021-02" db="EMBL/GenBank/DDBJ databases">
        <authorList>
            <person name="Nowell W R."/>
        </authorList>
    </citation>
    <scope>NUCLEOTIDE SEQUENCE</scope>
</reference>
<name>A0A819A9T1_9BILA</name>
<dbReference type="InterPro" id="IPR036397">
    <property type="entry name" value="RNaseH_sf"/>
</dbReference>
<dbReference type="PANTHER" id="PTHR47326:SF1">
    <property type="entry name" value="HTH PSQ-TYPE DOMAIN-CONTAINING PROTEIN"/>
    <property type="match status" value="1"/>
</dbReference>
<evidence type="ECO:0000313" key="1">
    <source>
        <dbReference type="EMBL" id="CAF3774444.1"/>
    </source>
</evidence>
<comment type="caution">
    <text evidence="1">The sequence shown here is derived from an EMBL/GenBank/DDBJ whole genome shotgun (WGS) entry which is preliminary data.</text>
</comment>
<dbReference type="PANTHER" id="PTHR47326">
    <property type="entry name" value="TRANSPOSABLE ELEMENT TC3 TRANSPOSASE-LIKE PROTEIN"/>
    <property type="match status" value="1"/>
</dbReference>
<dbReference type="Proteomes" id="UP000663869">
    <property type="component" value="Unassembled WGS sequence"/>
</dbReference>